<protein>
    <submittedName>
        <fullName evidence="1">Uncharacterized protein</fullName>
    </submittedName>
</protein>
<name>A0A6A5VTZ1_9PLEO</name>
<gene>
    <name evidence="1" type="ORF">BU23DRAFT_895</name>
</gene>
<keyword evidence="2" id="KW-1185">Reference proteome</keyword>
<organism evidence="1 2">
    <name type="scientific">Bimuria novae-zelandiae CBS 107.79</name>
    <dbReference type="NCBI Taxonomy" id="1447943"/>
    <lineage>
        <taxon>Eukaryota</taxon>
        <taxon>Fungi</taxon>
        <taxon>Dikarya</taxon>
        <taxon>Ascomycota</taxon>
        <taxon>Pezizomycotina</taxon>
        <taxon>Dothideomycetes</taxon>
        <taxon>Pleosporomycetidae</taxon>
        <taxon>Pleosporales</taxon>
        <taxon>Massarineae</taxon>
        <taxon>Didymosphaeriaceae</taxon>
        <taxon>Bimuria</taxon>
    </lineage>
</organism>
<proteinExistence type="predicted"/>
<accession>A0A6A5VTZ1</accession>
<evidence type="ECO:0000313" key="1">
    <source>
        <dbReference type="EMBL" id="KAF1980040.1"/>
    </source>
</evidence>
<evidence type="ECO:0000313" key="2">
    <source>
        <dbReference type="Proteomes" id="UP000800036"/>
    </source>
</evidence>
<dbReference type="AlphaFoldDB" id="A0A6A5VTZ1"/>
<reference evidence="1" key="1">
    <citation type="journal article" date="2020" name="Stud. Mycol.">
        <title>101 Dothideomycetes genomes: a test case for predicting lifestyles and emergence of pathogens.</title>
        <authorList>
            <person name="Haridas S."/>
            <person name="Albert R."/>
            <person name="Binder M."/>
            <person name="Bloem J."/>
            <person name="Labutti K."/>
            <person name="Salamov A."/>
            <person name="Andreopoulos B."/>
            <person name="Baker S."/>
            <person name="Barry K."/>
            <person name="Bills G."/>
            <person name="Bluhm B."/>
            <person name="Cannon C."/>
            <person name="Castanera R."/>
            <person name="Culley D."/>
            <person name="Daum C."/>
            <person name="Ezra D."/>
            <person name="Gonzalez J."/>
            <person name="Henrissat B."/>
            <person name="Kuo A."/>
            <person name="Liang C."/>
            <person name="Lipzen A."/>
            <person name="Lutzoni F."/>
            <person name="Magnuson J."/>
            <person name="Mondo S."/>
            <person name="Nolan M."/>
            <person name="Ohm R."/>
            <person name="Pangilinan J."/>
            <person name="Park H.-J."/>
            <person name="Ramirez L."/>
            <person name="Alfaro M."/>
            <person name="Sun H."/>
            <person name="Tritt A."/>
            <person name="Yoshinaga Y."/>
            <person name="Zwiers L.-H."/>
            <person name="Turgeon B."/>
            <person name="Goodwin S."/>
            <person name="Spatafora J."/>
            <person name="Crous P."/>
            <person name="Grigoriev I."/>
        </authorList>
    </citation>
    <scope>NUCLEOTIDE SEQUENCE</scope>
    <source>
        <strain evidence="1">CBS 107.79</strain>
    </source>
</reference>
<sequence>MGAVEVGKVAGPQDASCTSTCRETVRCGAVRCGAVRCGTPAILYPWTDGVCDCQVHYVHVYAVSSAKSATHMSPAQSFLIRKSLQKHGSQPSNLFDSSIRSFITAIHMRRRARYIQRIRWKGNECDKGETPIGAESRDCAVRCVLRGGRAEAGI</sequence>
<dbReference type="Proteomes" id="UP000800036">
    <property type="component" value="Unassembled WGS sequence"/>
</dbReference>
<dbReference type="EMBL" id="ML976656">
    <property type="protein sequence ID" value="KAF1980040.1"/>
    <property type="molecule type" value="Genomic_DNA"/>
</dbReference>